<dbReference type="PANTHER" id="PTHR46390:SF1">
    <property type="entry name" value="MANNOSE-1-PHOSPHATE GUANYLYLTRANSFERASE"/>
    <property type="match status" value="1"/>
</dbReference>
<keyword evidence="5" id="KW-0547">Nucleotide-binding</keyword>
<comment type="similarity">
    <text evidence="1">Belongs to the mannose-6-phosphate isomerase type 2 family.</text>
</comment>
<dbReference type="InterPro" id="IPR054566">
    <property type="entry name" value="ManC/GMP-like_b-helix"/>
</dbReference>
<dbReference type="SUPFAM" id="SSF53448">
    <property type="entry name" value="Nucleotide-diphospho-sugar transferases"/>
    <property type="match status" value="1"/>
</dbReference>
<dbReference type="GO" id="GO:0005525">
    <property type="term" value="F:GTP binding"/>
    <property type="evidence" value="ECO:0007669"/>
    <property type="project" value="UniProtKB-KW"/>
</dbReference>
<evidence type="ECO:0000313" key="10">
    <source>
        <dbReference type="EMBL" id="KKQ15058.1"/>
    </source>
</evidence>
<dbReference type="Gene3D" id="3.90.550.10">
    <property type="entry name" value="Spore Coat Polysaccharide Biosynthesis Protein SpsA, Chain A"/>
    <property type="match status" value="1"/>
</dbReference>
<dbReference type="Pfam" id="PF22640">
    <property type="entry name" value="ManC_GMP_beta-helix"/>
    <property type="match status" value="1"/>
</dbReference>
<evidence type="ECO:0000313" key="11">
    <source>
        <dbReference type="Proteomes" id="UP000034448"/>
    </source>
</evidence>
<sequence length="369" mass="41156">MAQPESNFYAVILAGGGGTRLWPKSRKKTPKHLLKLFDDVSLLQIAYKRIAPIVPDENIFVITHIDHAKDVIEELPAIPRKNFIIEPEAKNTAMAMAVASAFIHKTSSDASIIFLAADHIIKNYQRFQMNALASLRVASAKDVIVSIGIKPSFPHTGLGYIKIGKELEEESKIAQKGFVFKVESFKEKPNLPTAQAFLASGQYLWNANLYTWSSKTILKAFEKHCPQIHKVMVKIIDSKEISQSQIDKLYDEVENPNSIDYEVSEKASNIVVIPGDFDWSDVGDWKVVYDLKEKDSNGNVVVEKGTDFVNIGSSNSLIEANGKLIALVGLEDVIIVDTNDALLIVAKDKTQDVKKVVEKLKEEKKDKYL</sequence>
<evidence type="ECO:0000256" key="7">
    <source>
        <dbReference type="ARBA" id="ARBA00047343"/>
    </source>
</evidence>
<keyword evidence="3 10" id="KW-0808">Transferase</keyword>
<dbReference type="InterPro" id="IPR029044">
    <property type="entry name" value="Nucleotide-diphossugar_trans"/>
</dbReference>
<dbReference type="EMBL" id="LBSJ01000024">
    <property type="protein sequence ID" value="KKQ15058.1"/>
    <property type="molecule type" value="Genomic_DNA"/>
</dbReference>
<dbReference type="CDD" id="cd02509">
    <property type="entry name" value="GDP-M1P_Guanylyltransferase"/>
    <property type="match status" value="1"/>
</dbReference>
<dbReference type="SUPFAM" id="SSF159283">
    <property type="entry name" value="Guanosine diphospho-D-mannose pyrophosphorylase/mannose-6-phosphate isomerase linker domain"/>
    <property type="match status" value="1"/>
</dbReference>
<evidence type="ECO:0000256" key="3">
    <source>
        <dbReference type="ARBA" id="ARBA00022679"/>
    </source>
</evidence>
<evidence type="ECO:0000259" key="8">
    <source>
        <dbReference type="Pfam" id="PF00483"/>
    </source>
</evidence>
<dbReference type="GO" id="GO:0004475">
    <property type="term" value="F:mannose-1-phosphate guanylyltransferase (GTP) activity"/>
    <property type="evidence" value="ECO:0007669"/>
    <property type="project" value="UniProtKB-EC"/>
</dbReference>
<feature type="domain" description="MannoseP isomerase/GMP-like beta-helix" evidence="9">
    <location>
        <begin position="308"/>
        <end position="360"/>
    </location>
</feature>
<reference evidence="10 11" key="1">
    <citation type="journal article" date="2015" name="Nature">
        <title>rRNA introns, odd ribosomes, and small enigmatic genomes across a large radiation of phyla.</title>
        <authorList>
            <person name="Brown C.T."/>
            <person name="Hug L.A."/>
            <person name="Thomas B.C."/>
            <person name="Sharon I."/>
            <person name="Castelle C.J."/>
            <person name="Singh A."/>
            <person name="Wilkins M.J."/>
            <person name="Williams K.H."/>
            <person name="Banfield J.F."/>
        </authorList>
    </citation>
    <scope>NUCLEOTIDE SEQUENCE [LARGE SCALE GENOMIC DNA]</scope>
</reference>
<protein>
    <recommendedName>
        <fullName evidence="2">mannose-1-phosphate guanylyltransferase</fullName>
        <ecNumber evidence="2">2.7.7.13</ecNumber>
    </recommendedName>
</protein>
<dbReference type="PANTHER" id="PTHR46390">
    <property type="entry name" value="MANNOSE-1-PHOSPHATE GUANYLYLTRANSFERASE"/>
    <property type="match status" value="1"/>
</dbReference>
<dbReference type="InterPro" id="IPR049577">
    <property type="entry name" value="GMPP_N"/>
</dbReference>
<dbReference type="AlphaFoldDB" id="A0A0G0F746"/>
<organism evidence="10 11">
    <name type="scientific">Candidatus Daviesbacteria bacterium GW2011_GWA1_36_8</name>
    <dbReference type="NCBI Taxonomy" id="1618417"/>
    <lineage>
        <taxon>Bacteria</taxon>
        <taxon>Candidatus Daviesiibacteriota</taxon>
    </lineage>
</organism>
<name>A0A0G0F746_9BACT</name>
<evidence type="ECO:0000256" key="2">
    <source>
        <dbReference type="ARBA" id="ARBA00012387"/>
    </source>
</evidence>
<dbReference type="EC" id="2.7.7.13" evidence="2"/>
<dbReference type="InterPro" id="IPR005835">
    <property type="entry name" value="NTP_transferase_dom"/>
</dbReference>
<gene>
    <name evidence="10" type="ORF">US28_C0024G0015</name>
</gene>
<keyword evidence="4 10" id="KW-0548">Nucleotidyltransferase</keyword>
<proteinExistence type="inferred from homology"/>
<dbReference type="FunFam" id="3.90.550.10:FF:000046">
    <property type="entry name" value="Mannose-1-phosphate guanylyltransferase (GDP)"/>
    <property type="match status" value="1"/>
</dbReference>
<comment type="caution">
    <text evidence="10">The sequence shown here is derived from an EMBL/GenBank/DDBJ whole genome shotgun (WGS) entry which is preliminary data.</text>
</comment>
<evidence type="ECO:0000256" key="5">
    <source>
        <dbReference type="ARBA" id="ARBA00022741"/>
    </source>
</evidence>
<dbReference type="InterPro" id="IPR051161">
    <property type="entry name" value="Mannose-6P_isomerase_type2"/>
</dbReference>
<dbReference type="Pfam" id="PF00483">
    <property type="entry name" value="NTP_transferase"/>
    <property type="match status" value="1"/>
</dbReference>
<evidence type="ECO:0000256" key="6">
    <source>
        <dbReference type="ARBA" id="ARBA00023134"/>
    </source>
</evidence>
<dbReference type="Proteomes" id="UP000034448">
    <property type="component" value="Unassembled WGS sequence"/>
</dbReference>
<keyword evidence="6" id="KW-0342">GTP-binding</keyword>
<feature type="domain" description="Nucleotidyl transferase" evidence="8">
    <location>
        <begin position="10"/>
        <end position="295"/>
    </location>
</feature>
<dbReference type="GO" id="GO:0009298">
    <property type="term" value="P:GDP-mannose biosynthetic process"/>
    <property type="evidence" value="ECO:0007669"/>
    <property type="project" value="TreeGrafter"/>
</dbReference>
<comment type="catalytic activity">
    <reaction evidence="7">
        <text>alpha-D-mannose 1-phosphate + GTP + H(+) = GDP-alpha-D-mannose + diphosphate</text>
        <dbReference type="Rhea" id="RHEA:15229"/>
        <dbReference type="ChEBI" id="CHEBI:15378"/>
        <dbReference type="ChEBI" id="CHEBI:33019"/>
        <dbReference type="ChEBI" id="CHEBI:37565"/>
        <dbReference type="ChEBI" id="CHEBI:57527"/>
        <dbReference type="ChEBI" id="CHEBI:58409"/>
        <dbReference type="EC" id="2.7.7.13"/>
    </reaction>
</comment>
<accession>A0A0G0F746</accession>
<evidence type="ECO:0000256" key="4">
    <source>
        <dbReference type="ARBA" id="ARBA00022695"/>
    </source>
</evidence>
<evidence type="ECO:0000259" key="9">
    <source>
        <dbReference type="Pfam" id="PF22640"/>
    </source>
</evidence>
<evidence type="ECO:0000256" key="1">
    <source>
        <dbReference type="ARBA" id="ARBA00006115"/>
    </source>
</evidence>